<evidence type="ECO:0000256" key="2">
    <source>
        <dbReference type="ARBA" id="ARBA00023125"/>
    </source>
</evidence>
<dbReference type="PRINTS" id="PR00035">
    <property type="entry name" value="HTHGNTR"/>
</dbReference>
<dbReference type="InterPro" id="IPR028978">
    <property type="entry name" value="Chorismate_lyase_/UTRA_dom_sf"/>
</dbReference>
<name>T1B8N8_9ZZZZ</name>
<dbReference type="PANTHER" id="PTHR44846">
    <property type="entry name" value="MANNOSYL-D-GLYCERATE TRANSPORT/METABOLISM SYSTEM REPRESSOR MNGR-RELATED"/>
    <property type="match status" value="1"/>
</dbReference>
<feature type="non-terminal residue" evidence="6">
    <location>
        <position position="217"/>
    </location>
</feature>
<protein>
    <submittedName>
        <fullName evidence="6">Bacterial regulatory protein GntR, HTH domain protein</fullName>
    </submittedName>
</protein>
<dbReference type="SUPFAM" id="SSF64288">
    <property type="entry name" value="Chorismate lyase-like"/>
    <property type="match status" value="1"/>
</dbReference>
<dbReference type="InterPro" id="IPR000524">
    <property type="entry name" value="Tscrpt_reg_HTH_GntR"/>
</dbReference>
<dbReference type="SUPFAM" id="SSF46785">
    <property type="entry name" value="Winged helix' DNA-binding domain"/>
    <property type="match status" value="1"/>
</dbReference>
<dbReference type="InterPro" id="IPR036390">
    <property type="entry name" value="WH_DNA-bd_sf"/>
</dbReference>
<keyword evidence="2" id="KW-0238">DNA-binding</keyword>
<accession>T1B8N8</accession>
<dbReference type="SMART" id="SM00345">
    <property type="entry name" value="HTH_GNTR"/>
    <property type="match status" value="1"/>
</dbReference>
<sequence>MKPALDRESPVPLYQQLADVLRQDIAGGRLPAGVAFPSERKLMARHQVTRTTVRSAIGVLKQEGMVVAEHGAGSFVRDPKADRRRVDASKVGMVRPSPPKAAESAASAPEREFRLGAILGTAERRTKVTPWMAELLQVGEGADVLLQEAVGVGTEGIPSICRAWLSPRAEQELGVTEADLAGHWLPDVLVLKGILGMEGEDVVEAAMPTPDIKQLLA</sequence>
<gene>
    <name evidence="6" type="ORF">B1A_06964</name>
</gene>
<dbReference type="GO" id="GO:0003700">
    <property type="term" value="F:DNA-binding transcription factor activity"/>
    <property type="evidence" value="ECO:0007669"/>
    <property type="project" value="InterPro"/>
</dbReference>
<evidence type="ECO:0000313" key="6">
    <source>
        <dbReference type="EMBL" id="EQD69301.1"/>
    </source>
</evidence>
<keyword evidence="3" id="KW-0804">Transcription</keyword>
<dbReference type="AlphaFoldDB" id="T1B8N8"/>
<comment type="caution">
    <text evidence="6">The sequence shown here is derived from an EMBL/GenBank/DDBJ whole genome shotgun (WGS) entry which is preliminary data.</text>
</comment>
<dbReference type="InterPro" id="IPR050679">
    <property type="entry name" value="Bact_HTH_transcr_reg"/>
</dbReference>
<dbReference type="PROSITE" id="PS50949">
    <property type="entry name" value="HTH_GNTR"/>
    <property type="match status" value="1"/>
</dbReference>
<organism evidence="6">
    <name type="scientific">mine drainage metagenome</name>
    <dbReference type="NCBI Taxonomy" id="410659"/>
    <lineage>
        <taxon>unclassified sequences</taxon>
        <taxon>metagenomes</taxon>
        <taxon>ecological metagenomes</taxon>
    </lineage>
</organism>
<dbReference type="GO" id="GO:0045892">
    <property type="term" value="P:negative regulation of DNA-templated transcription"/>
    <property type="evidence" value="ECO:0007669"/>
    <property type="project" value="TreeGrafter"/>
</dbReference>
<evidence type="ECO:0000256" key="4">
    <source>
        <dbReference type="SAM" id="MobiDB-lite"/>
    </source>
</evidence>
<feature type="domain" description="HTH gntR-type" evidence="5">
    <location>
        <begin position="11"/>
        <end position="79"/>
    </location>
</feature>
<dbReference type="Pfam" id="PF00392">
    <property type="entry name" value="GntR"/>
    <property type="match status" value="1"/>
</dbReference>
<proteinExistence type="predicted"/>
<feature type="region of interest" description="Disordered" evidence="4">
    <location>
        <begin position="88"/>
        <end position="107"/>
    </location>
</feature>
<dbReference type="GO" id="GO:0003677">
    <property type="term" value="F:DNA binding"/>
    <property type="evidence" value="ECO:0007669"/>
    <property type="project" value="UniProtKB-KW"/>
</dbReference>
<evidence type="ECO:0000256" key="1">
    <source>
        <dbReference type="ARBA" id="ARBA00023015"/>
    </source>
</evidence>
<reference evidence="6" key="2">
    <citation type="journal article" date="2014" name="ISME J.">
        <title>Microbial stratification in low pH oxic and suboxic macroscopic growths along an acid mine drainage.</title>
        <authorList>
            <person name="Mendez-Garcia C."/>
            <person name="Mesa V."/>
            <person name="Sprenger R.R."/>
            <person name="Richter M."/>
            <person name="Diez M.S."/>
            <person name="Solano J."/>
            <person name="Bargiela R."/>
            <person name="Golyshina O.V."/>
            <person name="Manteca A."/>
            <person name="Ramos J.L."/>
            <person name="Gallego J.R."/>
            <person name="Llorente I."/>
            <person name="Martins Dos Santos V.A."/>
            <person name="Jensen O.N."/>
            <person name="Pelaez A.I."/>
            <person name="Sanchez J."/>
            <person name="Ferrer M."/>
        </authorList>
    </citation>
    <scope>NUCLEOTIDE SEQUENCE</scope>
</reference>
<dbReference type="Gene3D" id="3.40.1410.10">
    <property type="entry name" value="Chorismate lyase-like"/>
    <property type="match status" value="1"/>
</dbReference>
<dbReference type="Gene3D" id="1.10.10.10">
    <property type="entry name" value="Winged helix-like DNA-binding domain superfamily/Winged helix DNA-binding domain"/>
    <property type="match status" value="1"/>
</dbReference>
<dbReference type="InterPro" id="IPR036388">
    <property type="entry name" value="WH-like_DNA-bd_sf"/>
</dbReference>
<dbReference type="EMBL" id="AUZX01005036">
    <property type="protein sequence ID" value="EQD69301.1"/>
    <property type="molecule type" value="Genomic_DNA"/>
</dbReference>
<dbReference type="PANTHER" id="PTHR44846:SF17">
    <property type="entry name" value="GNTR-FAMILY TRANSCRIPTIONAL REGULATOR"/>
    <property type="match status" value="1"/>
</dbReference>
<reference evidence="6" key="1">
    <citation type="submission" date="2013-08" db="EMBL/GenBank/DDBJ databases">
        <authorList>
            <person name="Mendez C."/>
            <person name="Richter M."/>
            <person name="Ferrer M."/>
            <person name="Sanchez J."/>
        </authorList>
    </citation>
    <scope>NUCLEOTIDE SEQUENCE</scope>
</reference>
<evidence type="ECO:0000259" key="5">
    <source>
        <dbReference type="PROSITE" id="PS50949"/>
    </source>
</evidence>
<keyword evidence="1" id="KW-0805">Transcription regulation</keyword>
<evidence type="ECO:0000256" key="3">
    <source>
        <dbReference type="ARBA" id="ARBA00023163"/>
    </source>
</evidence>
<dbReference type="CDD" id="cd07377">
    <property type="entry name" value="WHTH_GntR"/>
    <property type="match status" value="1"/>
</dbReference>